<dbReference type="AlphaFoldDB" id="A0ABD3CBJ3"/>
<dbReference type="InterPro" id="IPR008984">
    <property type="entry name" value="SMAD_FHA_dom_sf"/>
</dbReference>
<dbReference type="InterPro" id="IPR025999">
    <property type="entry name" value="MCRS_N"/>
</dbReference>
<gene>
    <name evidence="2" type="ORF">CASFOL_029462</name>
</gene>
<dbReference type="Pfam" id="PF00498">
    <property type="entry name" value="FHA"/>
    <property type="match status" value="1"/>
</dbReference>
<dbReference type="InterPro" id="IPR037912">
    <property type="entry name" value="MCRS1"/>
</dbReference>
<accession>A0ABD3CBJ3</accession>
<dbReference type="Proteomes" id="UP001632038">
    <property type="component" value="Unassembled WGS sequence"/>
</dbReference>
<dbReference type="PANTHER" id="PTHR13233:SF0">
    <property type="entry name" value="MICROSPHERULE PROTEIN 1"/>
    <property type="match status" value="1"/>
</dbReference>
<reference evidence="3" key="1">
    <citation type="journal article" date="2024" name="IScience">
        <title>Strigolactones Initiate the Formation of Haustorium-like Structures in Castilleja.</title>
        <authorList>
            <person name="Buerger M."/>
            <person name="Peterson D."/>
            <person name="Chory J."/>
        </authorList>
    </citation>
    <scope>NUCLEOTIDE SEQUENCE [LARGE SCALE GENOMIC DNA]</scope>
</reference>
<evidence type="ECO:0000313" key="3">
    <source>
        <dbReference type="Proteomes" id="UP001632038"/>
    </source>
</evidence>
<dbReference type="SUPFAM" id="SSF49879">
    <property type="entry name" value="SMAD/FHA domain"/>
    <property type="match status" value="1"/>
</dbReference>
<organism evidence="2 3">
    <name type="scientific">Castilleja foliolosa</name>
    <dbReference type="NCBI Taxonomy" id="1961234"/>
    <lineage>
        <taxon>Eukaryota</taxon>
        <taxon>Viridiplantae</taxon>
        <taxon>Streptophyta</taxon>
        <taxon>Embryophyta</taxon>
        <taxon>Tracheophyta</taxon>
        <taxon>Spermatophyta</taxon>
        <taxon>Magnoliopsida</taxon>
        <taxon>eudicotyledons</taxon>
        <taxon>Gunneridae</taxon>
        <taxon>Pentapetalae</taxon>
        <taxon>asterids</taxon>
        <taxon>lamiids</taxon>
        <taxon>Lamiales</taxon>
        <taxon>Orobanchaceae</taxon>
        <taxon>Pedicularideae</taxon>
        <taxon>Castillejinae</taxon>
        <taxon>Castilleja</taxon>
    </lineage>
</organism>
<comment type="caution">
    <text evidence="2">The sequence shown here is derived from an EMBL/GenBank/DDBJ whole genome shotgun (WGS) entry which is preliminary data.</text>
</comment>
<dbReference type="PROSITE" id="PS50006">
    <property type="entry name" value="FHA_DOMAIN"/>
    <property type="match status" value="1"/>
</dbReference>
<dbReference type="Pfam" id="PF13325">
    <property type="entry name" value="MCRS_N"/>
    <property type="match status" value="1"/>
</dbReference>
<evidence type="ECO:0000313" key="2">
    <source>
        <dbReference type="EMBL" id="KAL3626719.1"/>
    </source>
</evidence>
<name>A0ABD3CBJ3_9LAMI</name>
<dbReference type="CDD" id="cd22687">
    <property type="entry name" value="FHA_MCRS1"/>
    <property type="match status" value="1"/>
</dbReference>
<keyword evidence="3" id="KW-1185">Reference proteome</keyword>
<dbReference type="Gene3D" id="2.60.200.20">
    <property type="match status" value="1"/>
</dbReference>
<dbReference type="SMART" id="SM00240">
    <property type="entry name" value="FHA"/>
    <property type="match status" value="1"/>
</dbReference>
<dbReference type="EMBL" id="JAVIJP010000046">
    <property type="protein sequence ID" value="KAL3626719.1"/>
    <property type="molecule type" value="Genomic_DNA"/>
</dbReference>
<proteinExistence type="predicted"/>
<protein>
    <recommendedName>
        <fullName evidence="1">FHA domain-containing protein</fullName>
    </recommendedName>
</protein>
<sequence length="713" mass="79168">MPNQWIPEDDFLLKNAVEAGASLEALAKGAIQFSRRYTLRELRERWHSLLYDPDISAQASALIFKLELSGFNPWTNLNKSENNFTGHKEISKKRKLESIRRKYYAMRKKFRSEFFNNGDLDFLESNPHEFGGHDDDFQNQVMCDVSNPLVQSCIPAQLGLEEEDLDILRHAFPGPIRGFDENLTPSSREGRINIIKNGKRKANENPCNPISEGFSSFQTIAYASDHTHLLSEDSIISNDVEGKENSSSVYTGEFADPDSLLNLSNDDETLLVDVDGKHVKNNKCSVEITDSIIQVSNKGQENNIAKVEPEVGIHLQASSVLAPSVNSSGSKVDVTSNSDFAKLCHGEICCMLNTEDTEIPCNDDIFLLIHPSTSFGSSPTQRSNTISVSACEKDNRQGINLLPKGKGSAKACLWPQKAGMHSIHPCDGAPKTDSPGFVNKTIGYSSKGRSLYTIPKPCRKSLAEKQEAGVDMKVGDSPSTIIRSMKAGSACTSLPVSLVDELVSDDEESQIDDDVPYFSDIEAMILEMDFDPNDQDNQSIRQVPSYQYDDTKRTIIRLEQASRSCLQRAMTSQQSLALLYGRHLRHYIKKPEIRLLYAFRVLLGRSTDDVDVDIDLRKEGRANKVSRRQAIIKMEADGSFFIKNLGKSAVSVNGTTVATGQLLNLSSSCLIEIKGMSFVFEINQGYVRKHLGIFCLKNIGKTSKSDWSAEGES</sequence>
<dbReference type="PANTHER" id="PTHR13233">
    <property type="entry name" value="MICROSPHERULE PROTEIN 1"/>
    <property type="match status" value="1"/>
</dbReference>
<evidence type="ECO:0000259" key="1">
    <source>
        <dbReference type="PROSITE" id="PS50006"/>
    </source>
</evidence>
<feature type="domain" description="FHA" evidence="1">
    <location>
        <begin position="601"/>
        <end position="662"/>
    </location>
</feature>
<dbReference type="InterPro" id="IPR000253">
    <property type="entry name" value="FHA_dom"/>
</dbReference>